<dbReference type="Pfam" id="PF10471">
    <property type="entry name" value="ANAPC_CDC26"/>
    <property type="match status" value="1"/>
</dbReference>
<dbReference type="Proteomes" id="UP000694863">
    <property type="component" value="Unplaced"/>
</dbReference>
<evidence type="ECO:0000313" key="16">
    <source>
        <dbReference type="Proteomes" id="UP000694863"/>
    </source>
</evidence>
<evidence type="ECO:0000256" key="15">
    <source>
        <dbReference type="SAM" id="Phobius"/>
    </source>
</evidence>
<keyword evidence="15" id="KW-0472">Membrane</keyword>
<evidence type="ECO:0000256" key="2">
    <source>
        <dbReference type="ARBA" id="ARBA00004906"/>
    </source>
</evidence>
<evidence type="ECO:0000256" key="8">
    <source>
        <dbReference type="ARBA" id="ARBA00023054"/>
    </source>
</evidence>
<keyword evidence="7" id="KW-0833">Ubl conjugation pathway</keyword>
<evidence type="ECO:0000256" key="9">
    <source>
        <dbReference type="ARBA" id="ARBA00023242"/>
    </source>
</evidence>
<keyword evidence="6" id="KW-0498">Mitosis</keyword>
<evidence type="ECO:0000313" key="17">
    <source>
        <dbReference type="RefSeq" id="XP_004712588.2"/>
    </source>
</evidence>
<comment type="function">
    <text evidence="12">Component of the anaphase promoting complex/cyclosome (APC/C), a cell cycle-regulated E3 ubiquitin ligase that controls progression through mitosis and the G1 phase of the cell cycle. The APC/C complex acts by mediating ubiquitination and subsequent degradation of target proteins: it mainly mediates the formation of 'Lys-11'-linked polyubiquitin chains and, to a lower extent, the formation of 'Lys-48'- and 'Lys-63'-linked polyubiquitin chains. The APC/C complex catalyzes assembly of branched 'Lys-11'-/'Lys-48'-linked branched ubiquitin chains on target proteins. May recruit the E2 ubiquitin-conjugating enzymes to the complex.</text>
</comment>
<evidence type="ECO:0000256" key="6">
    <source>
        <dbReference type="ARBA" id="ARBA00022776"/>
    </source>
</evidence>
<gene>
    <name evidence="17" type="primary">CDC26</name>
</gene>
<evidence type="ECO:0000256" key="14">
    <source>
        <dbReference type="SAM" id="MobiDB-lite"/>
    </source>
</evidence>
<comment type="pathway">
    <text evidence="2">Protein modification; protein ubiquitination.</text>
</comment>
<proteinExistence type="inferred from homology"/>
<evidence type="ECO:0000256" key="5">
    <source>
        <dbReference type="ARBA" id="ARBA00022618"/>
    </source>
</evidence>
<sequence length="115" mass="13189">MCVGKIHALQIFPFCYFYQLTVPACGVGFVMLRRKPTRLELKLDDIEEFESLRKDLETRKKQKEDVEIVGGSDGEGAIGLNVDSKSREQMINDRIGYKPQPKPNNRSSQFGNFEF</sequence>
<feature type="compositionally biased region" description="Polar residues" evidence="14">
    <location>
        <begin position="103"/>
        <end position="115"/>
    </location>
</feature>
<reference evidence="17" key="1">
    <citation type="submission" date="2025-08" db="UniProtKB">
        <authorList>
            <consortium name="RefSeq"/>
        </authorList>
    </citation>
    <scope>IDENTIFICATION</scope>
</reference>
<evidence type="ECO:0000256" key="4">
    <source>
        <dbReference type="ARBA" id="ARBA00018549"/>
    </source>
</evidence>
<keyword evidence="15" id="KW-0812">Transmembrane</keyword>
<keyword evidence="8 13" id="KW-0175">Coiled coil</keyword>
<evidence type="ECO:0000256" key="7">
    <source>
        <dbReference type="ARBA" id="ARBA00022786"/>
    </source>
</evidence>
<evidence type="ECO:0000256" key="3">
    <source>
        <dbReference type="ARBA" id="ARBA00007939"/>
    </source>
</evidence>
<evidence type="ECO:0000256" key="1">
    <source>
        <dbReference type="ARBA" id="ARBA00004123"/>
    </source>
</evidence>
<keyword evidence="16" id="KW-1185">Reference proteome</keyword>
<keyword evidence="9" id="KW-0539">Nucleus</keyword>
<dbReference type="InterPro" id="IPR018860">
    <property type="entry name" value="APC_suCDC26"/>
</dbReference>
<dbReference type="RefSeq" id="XP_004712588.2">
    <property type="nucleotide sequence ID" value="XM_004712531.2"/>
</dbReference>
<keyword evidence="10" id="KW-0131">Cell cycle</keyword>
<accession>A0ABM0J173</accession>
<feature type="coiled-coil region" evidence="13">
    <location>
        <begin position="39"/>
        <end position="66"/>
    </location>
</feature>
<evidence type="ECO:0000256" key="10">
    <source>
        <dbReference type="ARBA" id="ARBA00023306"/>
    </source>
</evidence>
<dbReference type="GeneID" id="101641766"/>
<keyword evidence="15" id="KW-1133">Transmembrane helix</keyword>
<evidence type="ECO:0000256" key="13">
    <source>
        <dbReference type="SAM" id="Coils"/>
    </source>
</evidence>
<feature type="region of interest" description="Disordered" evidence="14">
    <location>
        <begin position="95"/>
        <end position="115"/>
    </location>
</feature>
<protein>
    <recommendedName>
        <fullName evidence="4">Anaphase-promoting complex subunit CDC26</fullName>
    </recommendedName>
    <alternativeName>
        <fullName evidence="11">Cell division cycle protein 26 homolog</fullName>
    </alternativeName>
</protein>
<organism evidence="16 17">
    <name type="scientific">Echinops telfairi</name>
    <name type="common">Lesser hedgehog tenrec</name>
    <dbReference type="NCBI Taxonomy" id="9371"/>
    <lineage>
        <taxon>Eukaryota</taxon>
        <taxon>Metazoa</taxon>
        <taxon>Chordata</taxon>
        <taxon>Craniata</taxon>
        <taxon>Vertebrata</taxon>
        <taxon>Euteleostomi</taxon>
        <taxon>Mammalia</taxon>
        <taxon>Eutheria</taxon>
        <taxon>Afrotheria</taxon>
        <taxon>Tenrecidae</taxon>
        <taxon>Tenrecinae</taxon>
        <taxon>Echinops</taxon>
    </lineage>
</organism>
<feature type="transmembrane region" description="Helical" evidence="15">
    <location>
        <begin position="6"/>
        <end position="32"/>
    </location>
</feature>
<name>A0ABM0J173_ECHTE</name>
<dbReference type="PANTHER" id="PTHR28579:SF1">
    <property type="entry name" value="ANAPHASE-PROMOTING COMPLEX SUBUNIT CDC26"/>
    <property type="match status" value="1"/>
</dbReference>
<comment type="similarity">
    <text evidence="3">Belongs to the CDC26 family.</text>
</comment>
<comment type="subcellular location">
    <subcellularLocation>
        <location evidence="1">Nucleus</location>
    </subcellularLocation>
</comment>
<keyword evidence="5" id="KW-0132">Cell division</keyword>
<evidence type="ECO:0000256" key="11">
    <source>
        <dbReference type="ARBA" id="ARBA00032907"/>
    </source>
</evidence>
<dbReference type="PANTHER" id="PTHR28579">
    <property type="entry name" value="ANAPHASE-PROMOTING COMPLEX SUBUNIT CDC26"/>
    <property type="match status" value="1"/>
</dbReference>
<evidence type="ECO:0000256" key="12">
    <source>
        <dbReference type="ARBA" id="ARBA00046012"/>
    </source>
</evidence>